<dbReference type="SMART" id="SM00198">
    <property type="entry name" value="SCP"/>
    <property type="match status" value="1"/>
</dbReference>
<keyword evidence="4" id="KW-1185">Reference proteome</keyword>
<sequence>MKLSIIFVLLSVIALTYCGNRPKRGVKKAIELTHEEHMYYVDMHNAKRSEVEPAASNMQRMFWDKELADISEKHSRTCIDKHSSRESRQNEKYSSAGENLFAISPEVPVKVVLEHSLKGWFNEKRFYTLDTNGCTGVCGHYTQVTWAQSVAVGCGVTTCENFDLGGKVQDVGMFVVCTYGPAGNVVGSKPYLAGTACSDCPATHSNCTENLCSIPGAGHSHSGGSSEIFRFPALFLSLAAMTVVQLV</sequence>
<reference evidence="4" key="1">
    <citation type="submission" date="2003-08" db="EMBL/GenBank/DDBJ databases">
        <authorList>
            <person name="Birren B."/>
            <person name="Nusbaum C."/>
            <person name="Abebe A."/>
            <person name="Abouelleil A."/>
            <person name="Adekoya E."/>
            <person name="Ait-zahra M."/>
            <person name="Allen N."/>
            <person name="Allen T."/>
            <person name="An P."/>
            <person name="Anderson M."/>
            <person name="Anderson S."/>
            <person name="Arachchi H."/>
            <person name="Armbruster J."/>
            <person name="Bachantsang P."/>
            <person name="Baldwin J."/>
            <person name="Barry A."/>
            <person name="Bayul T."/>
            <person name="Blitshsteyn B."/>
            <person name="Bloom T."/>
            <person name="Blye J."/>
            <person name="Boguslavskiy L."/>
            <person name="Borowsky M."/>
            <person name="Boukhgalter B."/>
            <person name="Brunache A."/>
            <person name="Butler J."/>
            <person name="Calixte N."/>
            <person name="Calvo S."/>
            <person name="Camarata J."/>
            <person name="Campo K."/>
            <person name="Chang J."/>
            <person name="Cheshatsang Y."/>
            <person name="Citroen M."/>
            <person name="Collymore A."/>
            <person name="Considine T."/>
            <person name="Cook A."/>
            <person name="Cooke P."/>
            <person name="Corum B."/>
            <person name="Cuomo C."/>
            <person name="David R."/>
            <person name="Dawoe T."/>
            <person name="Degray S."/>
            <person name="Dodge S."/>
            <person name="Dooley K."/>
            <person name="Dorje P."/>
            <person name="Dorjee K."/>
            <person name="Dorris L."/>
            <person name="Duffey N."/>
            <person name="Dupes A."/>
            <person name="Elkins T."/>
            <person name="Engels R."/>
            <person name="Erickson J."/>
            <person name="Farina A."/>
            <person name="Faro S."/>
            <person name="Ferreira P."/>
            <person name="Fischer H."/>
            <person name="Fitzgerald M."/>
            <person name="Foley K."/>
            <person name="Gage D."/>
            <person name="Galagan J."/>
            <person name="Gearin G."/>
            <person name="Gnerre S."/>
            <person name="Gnirke A."/>
            <person name="Goyette A."/>
            <person name="Graham J."/>
            <person name="Grandbois E."/>
            <person name="Gyaltsen K."/>
            <person name="Hafez N."/>
            <person name="Hagopian D."/>
            <person name="Hagos B."/>
            <person name="Hall J."/>
            <person name="Hatcher B."/>
            <person name="Heller A."/>
            <person name="Higgins H."/>
            <person name="Honan T."/>
            <person name="Horn A."/>
            <person name="Houde N."/>
            <person name="Hughes L."/>
            <person name="Hulme W."/>
            <person name="Husby E."/>
            <person name="Iliev I."/>
            <person name="Jaffe D."/>
            <person name="Jones C."/>
            <person name="Kamal M."/>
            <person name="Kamat A."/>
            <person name="Kamvysselis M."/>
            <person name="Karlsson E."/>
            <person name="Kells C."/>
            <person name="Kieu A."/>
            <person name="Kisner P."/>
            <person name="Kodira C."/>
            <person name="Kulbokas E."/>
            <person name="Labutti K."/>
            <person name="Lama D."/>
            <person name="Landers T."/>
            <person name="Leger J."/>
            <person name="Levine S."/>
            <person name="Lewis D."/>
            <person name="Lewis T."/>
            <person name="Lindblad-toh K."/>
            <person name="Liu X."/>
            <person name="Lokyitsang T."/>
            <person name="Lokyitsang Y."/>
            <person name="Lucien O."/>
            <person name="Lui A."/>
            <person name="Ma L.J."/>
            <person name="Mabbitt R."/>
            <person name="Macdonald J."/>
            <person name="Maclean C."/>
            <person name="Major J."/>
            <person name="Manning J."/>
            <person name="Marabella R."/>
            <person name="Maru K."/>
            <person name="Matthews C."/>
            <person name="Mauceli E."/>
            <person name="Mccarthy M."/>
            <person name="Mcdonough S."/>
            <person name="Mcghee T."/>
            <person name="Meldrim J."/>
            <person name="Meneus L."/>
            <person name="Mesirov J."/>
            <person name="Mihalev A."/>
            <person name="Mihova T."/>
            <person name="Mikkelsen T."/>
            <person name="Mlenga V."/>
            <person name="Moru K."/>
            <person name="Mozes J."/>
            <person name="Mulrain L."/>
            <person name="Munson G."/>
            <person name="Naylor J."/>
            <person name="Newes C."/>
            <person name="Nguyen C."/>
            <person name="Nguyen N."/>
            <person name="Nguyen T."/>
            <person name="Nicol R."/>
            <person name="Nielsen C."/>
            <person name="Nizzari M."/>
            <person name="Norbu C."/>
            <person name="Norbu N."/>
            <person name="O'donnell P."/>
            <person name="Okoawo O."/>
            <person name="O'leary S."/>
            <person name="Omotosho B."/>
            <person name="O'neill K."/>
            <person name="Osman S."/>
            <person name="Parker S."/>
            <person name="Perrin D."/>
            <person name="Phunkhang P."/>
            <person name="Piqani B."/>
            <person name="Purcell S."/>
            <person name="Rachupka T."/>
            <person name="Ramasamy U."/>
            <person name="Rameau R."/>
            <person name="Ray V."/>
            <person name="Raymond C."/>
            <person name="Retta R."/>
            <person name="Richardson S."/>
            <person name="Rise C."/>
            <person name="Rodriguez J."/>
            <person name="Rogers J."/>
            <person name="Rogov P."/>
            <person name="Rutman M."/>
            <person name="Schupbach R."/>
            <person name="Seaman C."/>
            <person name="Settipalli S."/>
            <person name="Sharpe T."/>
            <person name="Sheridan J."/>
            <person name="Sherpa N."/>
            <person name="Shi J."/>
            <person name="Smirnov S."/>
            <person name="Smith C."/>
            <person name="Sougnez C."/>
            <person name="Spencer B."/>
            <person name="Stalker J."/>
            <person name="Stange-thomann N."/>
            <person name="Stavropoulos S."/>
            <person name="Stetson K."/>
            <person name="Stone C."/>
            <person name="Stone S."/>
            <person name="Stubbs M."/>
            <person name="Talamas J."/>
            <person name="Tchuinga P."/>
            <person name="Tenzing P."/>
            <person name="Tesfaye S."/>
            <person name="Theodore J."/>
            <person name="Thoulutsang Y."/>
            <person name="Topham K."/>
            <person name="Towey S."/>
            <person name="Tsamla T."/>
            <person name="Tsomo N."/>
            <person name="Vallee D."/>
            <person name="Vassiliev H."/>
            <person name="Venkataraman V."/>
            <person name="Vinson J."/>
            <person name="Vo A."/>
            <person name="Wade C."/>
            <person name="Wang S."/>
            <person name="Wangchuk T."/>
            <person name="Wangdi T."/>
            <person name="Whittaker C."/>
            <person name="Wilkinson J."/>
            <person name="Wu Y."/>
            <person name="Wyman D."/>
            <person name="Yadav S."/>
            <person name="Yang S."/>
            <person name="Yang X."/>
            <person name="Yeager S."/>
            <person name="Yee E."/>
            <person name="Young G."/>
            <person name="Zainoun J."/>
            <person name="Zembeck L."/>
            <person name="Zimmer A."/>
            <person name="Zody M."/>
            <person name="Lander E."/>
        </authorList>
    </citation>
    <scope>NUCLEOTIDE SEQUENCE [LARGE SCALE GENOMIC DNA]</scope>
</reference>
<evidence type="ECO:0000313" key="3">
    <source>
        <dbReference type="Ensembl" id="ENSCSAVP00000003424.1"/>
    </source>
</evidence>
<dbReference type="AlphaFoldDB" id="H2YDM6"/>
<proteinExistence type="predicted"/>
<protein>
    <recommendedName>
        <fullName evidence="2">SCP domain-containing protein</fullName>
    </recommendedName>
</protein>
<evidence type="ECO:0000313" key="4">
    <source>
        <dbReference type="Proteomes" id="UP000007875"/>
    </source>
</evidence>
<evidence type="ECO:0000259" key="2">
    <source>
        <dbReference type="SMART" id="SM00198"/>
    </source>
</evidence>
<keyword evidence="1" id="KW-0732">Signal</keyword>
<feature type="chain" id="PRO_5003578526" description="SCP domain-containing protein" evidence="1">
    <location>
        <begin position="19"/>
        <end position="247"/>
    </location>
</feature>
<feature type="signal peptide" evidence="1">
    <location>
        <begin position="1"/>
        <end position="18"/>
    </location>
</feature>
<dbReference type="PRINTS" id="PR00837">
    <property type="entry name" value="V5TPXLIKE"/>
</dbReference>
<dbReference type="Pfam" id="PF00188">
    <property type="entry name" value="CAP"/>
    <property type="match status" value="1"/>
</dbReference>
<organism evidence="3 4">
    <name type="scientific">Ciona savignyi</name>
    <name type="common">Pacific transparent sea squirt</name>
    <dbReference type="NCBI Taxonomy" id="51511"/>
    <lineage>
        <taxon>Eukaryota</taxon>
        <taxon>Metazoa</taxon>
        <taxon>Chordata</taxon>
        <taxon>Tunicata</taxon>
        <taxon>Ascidiacea</taxon>
        <taxon>Phlebobranchia</taxon>
        <taxon>Cionidae</taxon>
        <taxon>Ciona</taxon>
    </lineage>
</organism>
<feature type="domain" description="SCP" evidence="2">
    <location>
        <begin position="35"/>
        <end position="187"/>
    </location>
</feature>
<dbReference type="STRING" id="51511.ENSCSAVP00000003424"/>
<dbReference type="InParanoid" id="H2YDM6"/>
<name>H2YDM6_CIOSA</name>
<dbReference type="Ensembl" id="ENSCSAVT00000003477.1">
    <property type="protein sequence ID" value="ENSCSAVP00000003424.1"/>
    <property type="gene ID" value="ENSCSAVG00000002040.1"/>
</dbReference>
<dbReference type="InterPro" id="IPR001283">
    <property type="entry name" value="CRISP-related"/>
</dbReference>
<dbReference type="GeneTree" id="ENSGT00940000163908"/>
<dbReference type="HOGENOM" id="CLU_035730_2_3_1"/>
<dbReference type="PANTHER" id="PTHR10334">
    <property type="entry name" value="CYSTEINE-RICH SECRETORY PROTEIN-RELATED"/>
    <property type="match status" value="1"/>
</dbReference>
<dbReference type="InterPro" id="IPR014044">
    <property type="entry name" value="CAP_dom"/>
</dbReference>
<evidence type="ECO:0000256" key="1">
    <source>
        <dbReference type="SAM" id="SignalP"/>
    </source>
</evidence>
<reference evidence="3" key="2">
    <citation type="submission" date="2025-08" db="UniProtKB">
        <authorList>
            <consortium name="Ensembl"/>
        </authorList>
    </citation>
    <scope>IDENTIFICATION</scope>
</reference>
<dbReference type="InterPro" id="IPR035940">
    <property type="entry name" value="CAP_sf"/>
</dbReference>
<reference evidence="3" key="3">
    <citation type="submission" date="2025-09" db="UniProtKB">
        <authorList>
            <consortium name="Ensembl"/>
        </authorList>
    </citation>
    <scope>IDENTIFICATION</scope>
</reference>
<dbReference type="Proteomes" id="UP000007875">
    <property type="component" value="Unassembled WGS sequence"/>
</dbReference>
<dbReference type="SUPFAM" id="SSF55797">
    <property type="entry name" value="PR-1-like"/>
    <property type="match status" value="1"/>
</dbReference>
<dbReference type="Gene3D" id="3.40.33.10">
    <property type="entry name" value="CAP"/>
    <property type="match status" value="1"/>
</dbReference>
<dbReference type="OMA" id="NPNCAFI"/>
<dbReference type="eggNOG" id="KOG3017">
    <property type="taxonomic scope" value="Eukaryota"/>
</dbReference>
<accession>H2YDM6</accession>